<evidence type="ECO:0000313" key="1">
    <source>
        <dbReference type="EMBL" id="VFK47439.1"/>
    </source>
</evidence>
<accession>A0A450Z114</accession>
<dbReference type="EMBL" id="CAADFS010000047">
    <property type="protein sequence ID" value="VFK47439.1"/>
    <property type="molecule type" value="Genomic_DNA"/>
</dbReference>
<dbReference type="AlphaFoldDB" id="A0A450Z114"/>
<evidence type="ECO:0000313" key="2">
    <source>
        <dbReference type="EMBL" id="VFK60465.1"/>
    </source>
</evidence>
<dbReference type="EMBL" id="CAADFW010000046">
    <property type="protein sequence ID" value="VFK60465.1"/>
    <property type="molecule type" value="Genomic_DNA"/>
</dbReference>
<gene>
    <name evidence="1" type="ORF">BECKTC1821D_GA0114238_10477</name>
    <name evidence="2" type="ORF">BECKTC1821F_GA0114240_10468</name>
</gene>
<sequence length="103" mass="12445">MYIDINPENLATGSYGDAENRTLKNRMRLQITEHYNEEIRRLEWTWTLHRRDNTCIKRSYSVSVYSHNEMENLLTRLGFQYIEILNPENSCNQEVIYTEKKKL</sequence>
<proteinExistence type="predicted"/>
<organism evidence="1">
    <name type="scientific">Candidatus Kentrum sp. TC</name>
    <dbReference type="NCBI Taxonomy" id="2126339"/>
    <lineage>
        <taxon>Bacteria</taxon>
        <taxon>Pseudomonadati</taxon>
        <taxon>Pseudomonadota</taxon>
        <taxon>Gammaproteobacteria</taxon>
        <taxon>Candidatus Kentrum</taxon>
    </lineage>
</organism>
<name>A0A450Z114_9GAMM</name>
<protein>
    <submittedName>
        <fullName evidence="1">Uncharacterized protein</fullName>
    </submittedName>
</protein>
<reference evidence="1" key="1">
    <citation type="submission" date="2019-02" db="EMBL/GenBank/DDBJ databases">
        <authorList>
            <person name="Gruber-Vodicka R. H."/>
            <person name="Seah K. B. B."/>
        </authorList>
    </citation>
    <scope>NUCLEOTIDE SEQUENCE</scope>
    <source>
        <strain evidence="1">BECK_BZ123</strain>
        <strain evidence="2">BECK_BZ126</strain>
    </source>
</reference>